<name>A0A376B7A9_9ASCO</name>
<dbReference type="Proteomes" id="UP000262825">
    <property type="component" value="Unassembled WGS sequence"/>
</dbReference>
<dbReference type="GO" id="GO:0003743">
    <property type="term" value="F:translation initiation factor activity"/>
    <property type="evidence" value="ECO:0007669"/>
    <property type="project" value="UniProtKB-KW"/>
</dbReference>
<dbReference type="EMBL" id="UFAJ01000391">
    <property type="protein sequence ID" value="SSD60575.1"/>
    <property type="molecule type" value="Genomic_DNA"/>
</dbReference>
<feature type="domain" description="TFIIE beta" evidence="8">
    <location>
        <begin position="102"/>
        <end position="180"/>
    </location>
</feature>
<protein>
    <submittedName>
        <fullName evidence="9">Related to Transcription initiation factor IIE subunit beta</fullName>
    </submittedName>
</protein>
<evidence type="ECO:0000256" key="2">
    <source>
        <dbReference type="ARBA" id="ARBA00023015"/>
    </source>
</evidence>
<keyword evidence="9" id="KW-0396">Initiation factor</keyword>
<dbReference type="AlphaFoldDB" id="A0A376B7A9"/>
<comment type="function">
    <text evidence="6">Recruits TFIIH to the initiation complex and stimulates the RNA polymerase II C-terminal domain kinase and DNA-dependent ATPase activities of TFIIH. Both TFIIH and TFIIE are required for promoter clearance by RNA polymerase.</text>
</comment>
<evidence type="ECO:0000313" key="9">
    <source>
        <dbReference type="EMBL" id="SSD60575.1"/>
    </source>
</evidence>
<dbReference type="PANTHER" id="PTHR12716">
    <property type="entry name" value="TRANSCRIPTION INITIATION FACTOR IIE, BETA SUBUNIT"/>
    <property type="match status" value="1"/>
</dbReference>
<evidence type="ECO:0000256" key="7">
    <source>
        <dbReference type="SAM" id="MobiDB-lite"/>
    </source>
</evidence>
<dbReference type="Pfam" id="PF18121">
    <property type="entry name" value="TFA2_Winged_2"/>
    <property type="match status" value="1"/>
</dbReference>
<dbReference type="PIRSF" id="PIRSF016398">
    <property type="entry name" value="TFIIE-beta"/>
    <property type="match status" value="1"/>
</dbReference>
<organism evidence="9 10">
    <name type="scientific">Saccharomycodes ludwigii</name>
    <dbReference type="NCBI Taxonomy" id="36035"/>
    <lineage>
        <taxon>Eukaryota</taxon>
        <taxon>Fungi</taxon>
        <taxon>Dikarya</taxon>
        <taxon>Ascomycota</taxon>
        <taxon>Saccharomycotina</taxon>
        <taxon>Saccharomycetes</taxon>
        <taxon>Saccharomycodales</taxon>
        <taxon>Saccharomycodaceae</taxon>
        <taxon>Saccharomycodes</taxon>
    </lineage>
</organism>
<comment type="subcellular location">
    <subcellularLocation>
        <location evidence="1">Nucleus</location>
    </subcellularLocation>
</comment>
<proteinExistence type="predicted"/>
<evidence type="ECO:0000259" key="8">
    <source>
        <dbReference type="PROSITE" id="PS51351"/>
    </source>
</evidence>
<dbReference type="VEuPathDB" id="FungiDB:SCODWIG_02336"/>
<dbReference type="PROSITE" id="PS51351">
    <property type="entry name" value="TFIIE_BETA_C"/>
    <property type="match status" value="1"/>
</dbReference>
<evidence type="ECO:0000256" key="3">
    <source>
        <dbReference type="ARBA" id="ARBA00023125"/>
    </source>
</evidence>
<sequence>MSTLLDNLNKVKHKIEGPKKRKSEEQSTIITATSDKENTPVGTSKSDTASSNLAERPADGLPSKKLKSNPSEKVELTNTTKEKEEDKAVSPSKSLSATLTTNSNGPGLSGTHLSTKLLLATEYIQERGEAVPISQVESYLSLKPNSPEAKNVIQLLKNINKIKFDPVKKTLQYVSIYDVHSAGDLIDLLRKQATFKGISVKELKDGWPQCQEVIDDLEKRGRILVLRTKKDGSARFVWYNNYVTPAKVRQLAMKNEDGHIIDEEFRKMWEKCKLPSRAELPRKLTDFGLKPASVDPASVKKEGTVTRVEVKKRKQRKSKITNTHMTGVLRDYSDRV</sequence>
<dbReference type="Pfam" id="PF02186">
    <property type="entry name" value="TFIIE_beta"/>
    <property type="match status" value="1"/>
</dbReference>
<feature type="compositionally biased region" description="Polar residues" evidence="7">
    <location>
        <begin position="40"/>
        <end position="53"/>
    </location>
</feature>
<accession>A0A376B7A9</accession>
<reference evidence="10" key="1">
    <citation type="submission" date="2018-06" db="EMBL/GenBank/DDBJ databases">
        <authorList>
            <person name="Guldener U."/>
        </authorList>
    </citation>
    <scope>NUCLEOTIDE SEQUENCE [LARGE SCALE GENOMIC DNA]</scope>
    <source>
        <strain evidence="10">UTAD17</strain>
    </source>
</reference>
<evidence type="ECO:0000256" key="4">
    <source>
        <dbReference type="ARBA" id="ARBA00023163"/>
    </source>
</evidence>
<evidence type="ECO:0000256" key="6">
    <source>
        <dbReference type="ARBA" id="ARBA00025581"/>
    </source>
</evidence>
<feature type="compositionally biased region" description="Polar residues" evidence="7">
    <location>
        <begin position="91"/>
        <end position="108"/>
    </location>
</feature>
<keyword evidence="5" id="KW-0539">Nucleus</keyword>
<dbReference type="InterPro" id="IPR016656">
    <property type="entry name" value="TFIIE-bsu"/>
</dbReference>
<feature type="compositionally biased region" description="Basic and acidic residues" evidence="7">
    <location>
        <begin position="14"/>
        <end position="25"/>
    </location>
</feature>
<dbReference type="InterPro" id="IPR003166">
    <property type="entry name" value="TFIIE_bsu_DNA-bd"/>
</dbReference>
<evidence type="ECO:0000256" key="5">
    <source>
        <dbReference type="ARBA" id="ARBA00023242"/>
    </source>
</evidence>
<keyword evidence="9" id="KW-0648">Protein biosynthesis</keyword>
<dbReference type="InterPro" id="IPR054600">
    <property type="entry name" value="TFA2_E-tether"/>
</dbReference>
<dbReference type="Pfam" id="PF22254">
    <property type="entry name" value="TFA2_E-tether"/>
    <property type="match status" value="1"/>
</dbReference>
<dbReference type="PANTHER" id="PTHR12716:SF8">
    <property type="entry name" value="TRANSCRIPTION INITIATION FACTOR IIE SUBUNIT BETA"/>
    <property type="match status" value="1"/>
</dbReference>
<keyword evidence="3" id="KW-0238">DNA-binding</keyword>
<keyword evidence="10" id="KW-1185">Reference proteome</keyword>
<dbReference type="GO" id="GO:0005673">
    <property type="term" value="C:transcription factor TFIIE complex"/>
    <property type="evidence" value="ECO:0007669"/>
    <property type="project" value="InterPro"/>
</dbReference>
<dbReference type="GO" id="GO:0003677">
    <property type="term" value="F:DNA binding"/>
    <property type="evidence" value="ECO:0007669"/>
    <property type="project" value="UniProtKB-KW"/>
</dbReference>
<dbReference type="GO" id="GO:0001097">
    <property type="term" value="F:TFIIH-class transcription factor complex binding"/>
    <property type="evidence" value="ECO:0007669"/>
    <property type="project" value="TreeGrafter"/>
</dbReference>
<evidence type="ECO:0000256" key="1">
    <source>
        <dbReference type="ARBA" id="ARBA00004123"/>
    </source>
</evidence>
<feature type="compositionally biased region" description="Basic and acidic residues" evidence="7">
    <location>
        <begin position="70"/>
        <end position="88"/>
    </location>
</feature>
<gene>
    <name evidence="9" type="ORF">SCODWIG_02336</name>
</gene>
<dbReference type="InterPro" id="IPR040501">
    <property type="entry name" value="TFA2_Winged_2"/>
</dbReference>
<keyword evidence="2" id="KW-0805">Transcription regulation</keyword>
<feature type="region of interest" description="Disordered" evidence="7">
    <location>
        <begin position="1"/>
        <end position="108"/>
    </location>
</feature>
<keyword evidence="4" id="KW-0804">Transcription</keyword>
<dbReference type="GO" id="GO:0006367">
    <property type="term" value="P:transcription initiation at RNA polymerase II promoter"/>
    <property type="evidence" value="ECO:0007669"/>
    <property type="project" value="InterPro"/>
</dbReference>
<evidence type="ECO:0000313" key="10">
    <source>
        <dbReference type="Proteomes" id="UP000262825"/>
    </source>
</evidence>